<proteinExistence type="predicted"/>
<dbReference type="SUPFAM" id="SSF47090">
    <property type="entry name" value="PGBD-like"/>
    <property type="match status" value="1"/>
</dbReference>
<evidence type="ECO:0000313" key="5">
    <source>
        <dbReference type="EMBL" id="OGZ00377.1"/>
    </source>
</evidence>
<dbReference type="PROSITE" id="PS50853">
    <property type="entry name" value="FN3"/>
    <property type="match status" value="3"/>
</dbReference>
<dbReference type="InterPro" id="IPR002477">
    <property type="entry name" value="Peptidoglycan-bd-like"/>
</dbReference>
<dbReference type="InterPro" id="IPR036366">
    <property type="entry name" value="PGBDSf"/>
</dbReference>
<feature type="chain" id="PRO_5009582312" description="Fibronectin type-III domain-containing protein" evidence="3">
    <location>
        <begin position="29"/>
        <end position="474"/>
    </location>
</feature>
<evidence type="ECO:0000256" key="3">
    <source>
        <dbReference type="SAM" id="SignalP"/>
    </source>
</evidence>
<feature type="domain" description="Fibronectin type-III" evidence="4">
    <location>
        <begin position="34"/>
        <end position="124"/>
    </location>
</feature>
<dbReference type="InterPro" id="IPR036116">
    <property type="entry name" value="FN3_sf"/>
</dbReference>
<comment type="caution">
    <text evidence="5">The sequence shown here is derived from an EMBL/GenBank/DDBJ whole genome shotgun (WGS) entry which is preliminary data.</text>
</comment>
<dbReference type="InterPro" id="IPR036365">
    <property type="entry name" value="PGBD-like_sf"/>
</dbReference>
<feature type="region of interest" description="Disordered" evidence="2">
    <location>
        <begin position="371"/>
        <end position="399"/>
    </location>
</feature>
<feature type="domain" description="Fibronectin type-III" evidence="4">
    <location>
        <begin position="224"/>
        <end position="315"/>
    </location>
</feature>
<dbReference type="Pfam" id="PF00041">
    <property type="entry name" value="fn3"/>
    <property type="match status" value="3"/>
</dbReference>
<dbReference type="InterPro" id="IPR013783">
    <property type="entry name" value="Ig-like_fold"/>
</dbReference>
<keyword evidence="3" id="KW-0732">Signal</keyword>
<accession>A0A1G2CGM2</accession>
<dbReference type="PANTHER" id="PTHR13817">
    <property type="entry name" value="TITIN"/>
    <property type="match status" value="1"/>
</dbReference>
<dbReference type="SUPFAM" id="SSF49265">
    <property type="entry name" value="Fibronectin type III"/>
    <property type="match status" value="2"/>
</dbReference>
<evidence type="ECO:0000256" key="1">
    <source>
        <dbReference type="ARBA" id="ARBA00022737"/>
    </source>
</evidence>
<name>A0A1G2CGM2_9BACT</name>
<feature type="domain" description="Fibronectin type-III" evidence="4">
    <location>
        <begin position="130"/>
        <end position="223"/>
    </location>
</feature>
<dbReference type="PANTHER" id="PTHR13817:SF73">
    <property type="entry name" value="FIBRONECTIN TYPE-III DOMAIN-CONTAINING PROTEIN"/>
    <property type="match status" value="1"/>
</dbReference>
<dbReference type="EMBL" id="MHLA01000001">
    <property type="protein sequence ID" value="OGZ00377.1"/>
    <property type="molecule type" value="Genomic_DNA"/>
</dbReference>
<dbReference type="InterPro" id="IPR050964">
    <property type="entry name" value="Striated_Muscle_Regulatory"/>
</dbReference>
<reference evidence="5 6" key="1">
    <citation type="journal article" date="2016" name="Nat. Commun.">
        <title>Thousands of microbial genomes shed light on interconnected biogeochemical processes in an aquifer system.</title>
        <authorList>
            <person name="Anantharaman K."/>
            <person name="Brown C.T."/>
            <person name="Hug L.A."/>
            <person name="Sharon I."/>
            <person name="Castelle C.J."/>
            <person name="Probst A.J."/>
            <person name="Thomas B.C."/>
            <person name="Singh A."/>
            <person name="Wilkins M.J."/>
            <person name="Karaoz U."/>
            <person name="Brodie E.L."/>
            <person name="Williams K.H."/>
            <person name="Hubbard S.S."/>
            <person name="Banfield J.F."/>
        </authorList>
    </citation>
    <scope>NUCLEOTIDE SEQUENCE [LARGE SCALE GENOMIC DNA]</scope>
</reference>
<gene>
    <name evidence="5" type="ORF">A2945_03455</name>
</gene>
<sequence>MKESRWIILFLSVTVAFFVVAVASPVFADAPTYAPDSLTVTAVSTTQVNLVWTSVAGASSYQIDRETPVGGGFTTIQPGHGPLSYSDTGLTPGTTYNYRVAAVNASGTSPFSDRATSYVTTLGAAAVTGVPSTPTALKAVGIAGGMTLTWTAPASGAMVTGYKIEREVGGGFSVLVPDTGSTGTSYSDSGLSLGATYGYQVTALSASGPSNPSPRAYGTVPMPPNAPPTASAVAGDGTATVNWFSASGWSGGVTGYKVTWVDGNASASVSVGNVASTTVTGLMNGTRYYFLVRGVNAAGDGFAAQTNTVTPVAVPQVPSSTPALAPTPALSPAPTPAPASSSPATISAQSLQVQLNALLAQLQALQLKAQSSGTVTPSSPTSSPPAAKPVGSSTTFSRDLDLGSRGIDVKALQEFLIEQNKGPVAEQLAAVGATGYFGPLTRKALAEYQGSVGIAPAAGYFGPKTRSYINAKNF</sequence>
<protein>
    <recommendedName>
        <fullName evidence="4">Fibronectin type-III domain-containing protein</fullName>
    </recommendedName>
</protein>
<dbReference type="SMART" id="SM00060">
    <property type="entry name" value="FN3"/>
    <property type="match status" value="3"/>
</dbReference>
<feature type="compositionally biased region" description="Low complexity" evidence="2">
    <location>
        <begin position="371"/>
        <end position="381"/>
    </location>
</feature>
<dbReference type="Pfam" id="PF01471">
    <property type="entry name" value="PG_binding_1"/>
    <property type="match status" value="1"/>
</dbReference>
<feature type="compositionally biased region" description="Low complexity" evidence="2">
    <location>
        <begin position="318"/>
        <end position="328"/>
    </location>
</feature>
<dbReference type="STRING" id="1798650.A2945_03455"/>
<dbReference type="Gene3D" id="1.10.101.10">
    <property type="entry name" value="PGBD-like superfamily/PGBD"/>
    <property type="match status" value="1"/>
</dbReference>
<dbReference type="InterPro" id="IPR003961">
    <property type="entry name" value="FN3_dom"/>
</dbReference>
<dbReference type="Gene3D" id="2.60.40.10">
    <property type="entry name" value="Immunoglobulins"/>
    <property type="match status" value="3"/>
</dbReference>
<evidence type="ECO:0000256" key="2">
    <source>
        <dbReference type="SAM" id="MobiDB-lite"/>
    </source>
</evidence>
<evidence type="ECO:0000259" key="4">
    <source>
        <dbReference type="PROSITE" id="PS50853"/>
    </source>
</evidence>
<dbReference type="CDD" id="cd00063">
    <property type="entry name" value="FN3"/>
    <property type="match status" value="3"/>
</dbReference>
<feature type="region of interest" description="Disordered" evidence="2">
    <location>
        <begin position="315"/>
        <end position="343"/>
    </location>
</feature>
<feature type="signal peptide" evidence="3">
    <location>
        <begin position="1"/>
        <end position="28"/>
    </location>
</feature>
<organism evidence="5 6">
    <name type="scientific">Candidatus Liptonbacteria bacterium RIFCSPLOWO2_01_FULL_52_25</name>
    <dbReference type="NCBI Taxonomy" id="1798650"/>
    <lineage>
        <taxon>Bacteria</taxon>
        <taxon>Candidatus Liptoniibacteriota</taxon>
    </lineage>
</organism>
<dbReference type="AlphaFoldDB" id="A0A1G2CGM2"/>
<keyword evidence="1" id="KW-0677">Repeat</keyword>
<dbReference type="Proteomes" id="UP000178880">
    <property type="component" value="Unassembled WGS sequence"/>
</dbReference>
<dbReference type="PRINTS" id="PR00014">
    <property type="entry name" value="FNTYPEIII"/>
</dbReference>
<evidence type="ECO:0000313" key="6">
    <source>
        <dbReference type="Proteomes" id="UP000178880"/>
    </source>
</evidence>